<comment type="caution">
    <text evidence="3">The sequence shown here is derived from an EMBL/GenBank/DDBJ whole genome shotgun (WGS) entry which is preliminary data.</text>
</comment>
<feature type="domain" description="DUF6590" evidence="2">
    <location>
        <begin position="13"/>
        <end position="145"/>
    </location>
</feature>
<dbReference type="PANTHER" id="PTHR35391">
    <property type="entry name" value="C2H2-TYPE DOMAIN-CONTAINING PROTEIN-RELATED"/>
    <property type="match status" value="1"/>
</dbReference>
<dbReference type="AlphaFoldDB" id="A0AAE0WS98"/>
<organism evidence="3 4">
    <name type="scientific">Recurvomyces mirabilis</name>
    <dbReference type="NCBI Taxonomy" id="574656"/>
    <lineage>
        <taxon>Eukaryota</taxon>
        <taxon>Fungi</taxon>
        <taxon>Dikarya</taxon>
        <taxon>Ascomycota</taxon>
        <taxon>Pezizomycotina</taxon>
        <taxon>Dothideomycetes</taxon>
        <taxon>Dothideomycetidae</taxon>
        <taxon>Mycosphaerellales</taxon>
        <taxon>Teratosphaeriaceae</taxon>
        <taxon>Recurvomyces</taxon>
    </lineage>
</organism>
<feature type="compositionally biased region" description="Basic and acidic residues" evidence="1">
    <location>
        <begin position="219"/>
        <end position="241"/>
    </location>
</feature>
<keyword evidence="4" id="KW-1185">Reference proteome</keyword>
<dbReference type="PANTHER" id="PTHR35391:SF5">
    <property type="entry name" value="DUF6590 DOMAIN-CONTAINING PROTEIN"/>
    <property type="match status" value="1"/>
</dbReference>
<dbReference type="EMBL" id="JAUTXT010000008">
    <property type="protein sequence ID" value="KAK3677112.1"/>
    <property type="molecule type" value="Genomic_DNA"/>
</dbReference>
<evidence type="ECO:0000313" key="3">
    <source>
        <dbReference type="EMBL" id="KAK3677112.1"/>
    </source>
</evidence>
<reference evidence="3" key="1">
    <citation type="submission" date="2023-07" db="EMBL/GenBank/DDBJ databases">
        <title>Black Yeasts Isolated from many extreme environments.</title>
        <authorList>
            <person name="Coleine C."/>
            <person name="Stajich J.E."/>
            <person name="Selbmann L."/>
        </authorList>
    </citation>
    <scope>NUCLEOTIDE SEQUENCE</scope>
    <source>
        <strain evidence="3">CCFEE 5485</strain>
    </source>
</reference>
<evidence type="ECO:0000256" key="1">
    <source>
        <dbReference type="SAM" id="MobiDB-lite"/>
    </source>
</evidence>
<dbReference type="InterPro" id="IPR046497">
    <property type="entry name" value="DUF6590"/>
</dbReference>
<gene>
    <name evidence="3" type="ORF">LTR78_003317</name>
</gene>
<feature type="region of interest" description="Disordered" evidence="1">
    <location>
        <begin position="214"/>
        <end position="249"/>
    </location>
</feature>
<proteinExistence type="predicted"/>
<dbReference type="Proteomes" id="UP001274830">
    <property type="component" value="Unassembled WGS sequence"/>
</dbReference>
<name>A0AAE0WS98_9PEZI</name>
<evidence type="ECO:0000313" key="4">
    <source>
        <dbReference type="Proteomes" id="UP001274830"/>
    </source>
</evidence>
<accession>A0AAE0WS98</accession>
<protein>
    <recommendedName>
        <fullName evidence="2">DUF6590 domain-containing protein</fullName>
    </recommendedName>
</protein>
<evidence type="ECO:0000259" key="2">
    <source>
        <dbReference type="Pfam" id="PF20233"/>
    </source>
</evidence>
<dbReference type="Pfam" id="PF20233">
    <property type="entry name" value="DUF6590"/>
    <property type="match status" value="1"/>
</dbReference>
<sequence>MQSISGASTREASERKSISMSLAWSEDCYGEWVHSTTRRFVVVREGNKICSVLPITTYSQQGVRKPGVRVEEHGMIYTGRQQPVALDVTENGRQMQPIAIRVDADKPTERLDEWSRIDYARTHTIDHKTKVKSIGKVNTASIVPLLMQYRNVAFGQSEHGSPRDSVLEDLASLQITDALAPRASYYSRATSAIQILMKGGLTYRDAVEIIRSPTQAEALDDHESLEVQEDGDHRQSTKEEAEPPSSGGE</sequence>